<comment type="caution">
    <text evidence="1">The sequence shown here is derived from an EMBL/GenBank/DDBJ whole genome shotgun (WGS) entry which is preliminary data.</text>
</comment>
<dbReference type="PANTHER" id="PTHR48098:SF1">
    <property type="entry name" value="DIACYLGLYCEROL ACYLTRANSFERASE_MYCOLYLTRANSFERASE AG85A"/>
    <property type="match status" value="1"/>
</dbReference>
<dbReference type="SUPFAM" id="SSF53474">
    <property type="entry name" value="alpha/beta-Hydrolases"/>
    <property type="match status" value="1"/>
</dbReference>
<dbReference type="GO" id="GO:0016747">
    <property type="term" value="F:acyltransferase activity, transferring groups other than amino-acyl groups"/>
    <property type="evidence" value="ECO:0007669"/>
    <property type="project" value="TreeGrafter"/>
</dbReference>
<dbReference type="GO" id="GO:0016787">
    <property type="term" value="F:hydrolase activity"/>
    <property type="evidence" value="ECO:0007669"/>
    <property type="project" value="UniProtKB-KW"/>
</dbReference>
<dbReference type="InterPro" id="IPR050583">
    <property type="entry name" value="Mycobacterial_A85_antigen"/>
</dbReference>
<reference evidence="1 2" key="1">
    <citation type="submission" date="2018-10" db="EMBL/GenBank/DDBJ databases">
        <title>Lactobacillus sp. R7 and Lactobacillus sp. R19 isolated from fermented mustard green product of Taiwan.</title>
        <authorList>
            <person name="Lin S.-T."/>
        </authorList>
    </citation>
    <scope>NUCLEOTIDE SEQUENCE [LARGE SCALE GENOMIC DNA]</scope>
    <source>
        <strain evidence="1 2">BCRC 81127</strain>
    </source>
</reference>
<accession>A0A4Z0JR09</accession>
<name>A0A4Z0JR09_9LACO</name>
<evidence type="ECO:0000313" key="2">
    <source>
        <dbReference type="Proteomes" id="UP000298021"/>
    </source>
</evidence>
<sequence length="245" mass="28123">MAVLNLARSSKILSNQTNVVAILPDEIKIQAKIPVIWLFHGLGDNGTCWLRKTSLERIASKYNVAVIMPDMQRSFYTNTAFNVRYWDYLTQELIPQMQRYFPLSQKASENYLVGNSMGGYGALKLAANFPDKFSAVATISPVTNLKVVQDIMPDYQAIFDDYQASQYQLESMFKKADLTQLKSLQWYVATGNDDFMKSDCDKFTQFLTKDIGLNLTYDEQPGSHNWDFWDMEIAKIFEWLPLGKI</sequence>
<protein>
    <submittedName>
        <fullName evidence="1">Alpha/beta fold hydrolase</fullName>
    </submittedName>
</protein>
<dbReference type="Proteomes" id="UP000298021">
    <property type="component" value="Unassembled WGS sequence"/>
</dbReference>
<dbReference type="RefSeq" id="WP_135371419.1">
    <property type="nucleotide sequence ID" value="NZ_RKLY01000004.1"/>
</dbReference>
<gene>
    <name evidence="1" type="ORF">EGT49_02685</name>
</gene>
<evidence type="ECO:0000313" key="1">
    <source>
        <dbReference type="EMBL" id="TGD24674.1"/>
    </source>
</evidence>
<keyword evidence="1" id="KW-0378">Hydrolase</keyword>
<dbReference type="Pfam" id="PF00756">
    <property type="entry name" value="Esterase"/>
    <property type="match status" value="1"/>
</dbReference>
<dbReference type="PANTHER" id="PTHR48098">
    <property type="entry name" value="ENTEROCHELIN ESTERASE-RELATED"/>
    <property type="match status" value="1"/>
</dbReference>
<dbReference type="InterPro" id="IPR029058">
    <property type="entry name" value="AB_hydrolase_fold"/>
</dbReference>
<dbReference type="AlphaFoldDB" id="A0A4Z0JR09"/>
<dbReference type="Gene3D" id="3.40.50.1820">
    <property type="entry name" value="alpha/beta hydrolase"/>
    <property type="match status" value="1"/>
</dbReference>
<keyword evidence="2" id="KW-1185">Reference proteome</keyword>
<proteinExistence type="predicted"/>
<dbReference type="EMBL" id="RKLY01000004">
    <property type="protein sequence ID" value="TGD24674.1"/>
    <property type="molecule type" value="Genomic_DNA"/>
</dbReference>
<dbReference type="OrthoDB" id="9803578at2"/>
<organism evidence="1 2">
    <name type="scientific">Companilactobacillus suantsaicola</name>
    <dbReference type="NCBI Taxonomy" id="2487723"/>
    <lineage>
        <taxon>Bacteria</taxon>
        <taxon>Bacillati</taxon>
        <taxon>Bacillota</taxon>
        <taxon>Bacilli</taxon>
        <taxon>Lactobacillales</taxon>
        <taxon>Lactobacillaceae</taxon>
        <taxon>Companilactobacillus</taxon>
    </lineage>
</organism>
<dbReference type="InterPro" id="IPR000801">
    <property type="entry name" value="Esterase-like"/>
</dbReference>